<evidence type="ECO:0000256" key="1">
    <source>
        <dbReference type="SAM" id="Coils"/>
    </source>
</evidence>
<protein>
    <submittedName>
        <fullName evidence="2">Uncharacterized protein</fullName>
    </submittedName>
</protein>
<name>A0A916QB58_9FIRM</name>
<dbReference type="RefSeq" id="WP_201310945.1">
    <property type="nucleotide sequence ID" value="NZ_BLYI01000031.1"/>
</dbReference>
<dbReference type="Proteomes" id="UP000613208">
    <property type="component" value="Unassembled WGS sequence"/>
</dbReference>
<evidence type="ECO:0000313" key="2">
    <source>
        <dbReference type="EMBL" id="GFO85244.1"/>
    </source>
</evidence>
<feature type="coiled-coil region" evidence="1">
    <location>
        <begin position="2"/>
        <end position="29"/>
    </location>
</feature>
<proteinExistence type="predicted"/>
<gene>
    <name evidence="2" type="ORF">ANBU17_15910</name>
</gene>
<comment type="caution">
    <text evidence="2">The sequence shown here is derived from an EMBL/GenBank/DDBJ whole genome shotgun (WGS) entry which is preliminary data.</text>
</comment>
<evidence type="ECO:0000313" key="3">
    <source>
        <dbReference type="Proteomes" id="UP000613208"/>
    </source>
</evidence>
<accession>A0A916QB58</accession>
<dbReference type="AlphaFoldDB" id="A0A916QB58"/>
<dbReference type="EMBL" id="BLYI01000031">
    <property type="protein sequence ID" value="GFO85244.1"/>
    <property type="molecule type" value="Genomic_DNA"/>
</dbReference>
<reference evidence="2" key="1">
    <citation type="submission" date="2020-06" db="EMBL/GenBank/DDBJ databases">
        <title>Characterization of fructooligosaccharide metabolism and fructooligosaccharide-degrading enzymes in human commensal butyrate producers.</title>
        <authorList>
            <person name="Tanno H."/>
            <person name="Fujii T."/>
            <person name="Hirano K."/>
            <person name="Maeno S."/>
            <person name="Tonozuka T."/>
            <person name="Sakamoto M."/>
            <person name="Ohkuma M."/>
            <person name="Tochio T."/>
            <person name="Endo A."/>
        </authorList>
    </citation>
    <scope>NUCLEOTIDE SEQUENCE</scope>
    <source>
        <strain evidence="2">JCM 17466</strain>
    </source>
</reference>
<organism evidence="2 3">
    <name type="scientific">Anaerostipes butyraticus</name>
    <dbReference type="NCBI Taxonomy" id="645466"/>
    <lineage>
        <taxon>Bacteria</taxon>
        <taxon>Bacillati</taxon>
        <taxon>Bacillota</taxon>
        <taxon>Clostridia</taxon>
        <taxon>Lachnospirales</taxon>
        <taxon>Lachnospiraceae</taxon>
        <taxon>Anaerostipes</taxon>
    </lineage>
</organism>
<keyword evidence="1" id="KW-0175">Coiled coil</keyword>
<sequence length="143" mass="16826">MEELFTAKLRELERQYQDMRSQIALMQKKDHQEIKKEFQAKKNVYDKTMSLLQEKTKDCRSPAVKALNEAQTAYDMKIRKIMTEDMPRYMSGNDRQEAKVEAKALYAEYSIDFAVQAAQSALLAVLSALDEQMNFEEWRKENE</sequence>
<keyword evidence="3" id="KW-1185">Reference proteome</keyword>